<dbReference type="EMBL" id="LR798237">
    <property type="protein sequence ID" value="CAB5212590.1"/>
    <property type="molecule type" value="Genomic_DNA"/>
</dbReference>
<name>A0A6J7WF14_9CAUD</name>
<accession>A0A6J7WF14</accession>
<proteinExistence type="predicted"/>
<sequence length="250" mass="30109">MDIVKCNKCLVDKPLDQYFKEERWGKIYYKKYCLDCSRKQSRDWKLRNKLKKKELIQLPQPKEIIQPVVPELEPEVLEVTDGYKECCYCKEIKPLTNFYHSPKGTPFKNCKKCHVKHYREKIVENNKDKGGSERVPYYPDEYADQYQKEQTFWLMELIGWTYTDGIWWKEGIKDKNNNWTNIVKTTKPKTKKVNNNSGGRKMLPVHKKINEVIKDYDKGLNFYELSYIYECSHTTIRKLVNDYYNEKRPD</sequence>
<evidence type="ECO:0000313" key="1">
    <source>
        <dbReference type="EMBL" id="CAB5212590.1"/>
    </source>
</evidence>
<gene>
    <name evidence="1" type="ORF">UFOVP187_33</name>
</gene>
<protein>
    <submittedName>
        <fullName evidence="1">Uncharacterized protein</fullName>
    </submittedName>
</protein>
<organism evidence="1">
    <name type="scientific">uncultured Caudovirales phage</name>
    <dbReference type="NCBI Taxonomy" id="2100421"/>
    <lineage>
        <taxon>Viruses</taxon>
        <taxon>Duplodnaviria</taxon>
        <taxon>Heunggongvirae</taxon>
        <taxon>Uroviricota</taxon>
        <taxon>Caudoviricetes</taxon>
        <taxon>Peduoviridae</taxon>
        <taxon>Maltschvirus</taxon>
        <taxon>Maltschvirus maltsch</taxon>
    </lineage>
</organism>
<reference evidence="1" key="1">
    <citation type="submission" date="2020-05" db="EMBL/GenBank/DDBJ databases">
        <authorList>
            <person name="Chiriac C."/>
            <person name="Salcher M."/>
            <person name="Ghai R."/>
            <person name="Kavagutti S V."/>
        </authorList>
    </citation>
    <scope>NUCLEOTIDE SEQUENCE</scope>
</reference>